<feature type="domain" description="SCP2" evidence="2">
    <location>
        <begin position="26"/>
        <end position="122"/>
    </location>
</feature>
<reference evidence="3" key="2">
    <citation type="journal article" date="2021" name="PeerJ">
        <title>Extensive microbial diversity within the chicken gut microbiome revealed by metagenomics and culture.</title>
        <authorList>
            <person name="Gilroy R."/>
            <person name="Ravi A."/>
            <person name="Getino M."/>
            <person name="Pursley I."/>
            <person name="Horton D.L."/>
            <person name="Alikhan N.F."/>
            <person name="Baker D."/>
            <person name="Gharbi K."/>
            <person name="Hall N."/>
            <person name="Watson M."/>
            <person name="Adriaenssens E.M."/>
            <person name="Foster-Nyarko E."/>
            <person name="Jarju S."/>
            <person name="Secka A."/>
            <person name="Antonio M."/>
            <person name="Oren A."/>
            <person name="Chaudhuri R.R."/>
            <person name="La Ragione R."/>
            <person name="Hildebrand F."/>
            <person name="Pallen M.J."/>
        </authorList>
    </citation>
    <scope>NUCLEOTIDE SEQUENCE</scope>
    <source>
        <strain evidence="3">CHK175-13533</strain>
    </source>
</reference>
<dbReference type="GO" id="GO:0006744">
    <property type="term" value="P:ubiquinone biosynthetic process"/>
    <property type="evidence" value="ECO:0007669"/>
    <property type="project" value="UniProtKB-UniRule"/>
</dbReference>
<evidence type="ECO:0000259" key="2">
    <source>
        <dbReference type="Pfam" id="PF02036"/>
    </source>
</evidence>
<dbReference type="EMBL" id="JAATIZ010000002">
    <property type="protein sequence ID" value="NJB64973.1"/>
    <property type="molecule type" value="Genomic_DNA"/>
</dbReference>
<proteinExistence type="inferred from homology"/>
<comment type="subcellular location">
    <subcellularLocation>
        <location evidence="1">Cytoplasm</location>
    </subcellularLocation>
</comment>
<comment type="caution">
    <text evidence="3">The sequence shown here is derived from an EMBL/GenBank/DDBJ whole genome shotgun (WGS) entry which is preliminary data.</text>
</comment>
<sequence>MSLPTLFASLPLPAAMRPTALVVRALNAVLSREPWAQQRLAQYAGRTLKCTFGSLPLSLSFTHAGQLNLTDSAVMADVELRIPTSHISQLPAAFASSDPDAVLALVHIQGDAGLANAVAQVVSQLRFDPEAEIARFTGDLLAVRIVASLKHLMTSGQRTAQQLEGNVAEFLGEESGVLVSRDYLVIWQDQLQYLDQKLALLEQRTSQLNVQQKG</sequence>
<dbReference type="InterPro" id="IPR003033">
    <property type="entry name" value="SCP2_sterol-bd_dom"/>
</dbReference>
<comment type="similarity">
    <text evidence="1">Belongs to the UbiJ family.</text>
</comment>
<dbReference type="RefSeq" id="WP_167661063.1">
    <property type="nucleotide sequence ID" value="NZ_BMCQ01000001.1"/>
</dbReference>
<keyword evidence="1" id="KW-0963">Cytoplasm</keyword>
<dbReference type="PANTHER" id="PTHR38693:SF1">
    <property type="entry name" value="UBIQUINONE BIOSYNTHESIS ACCESSORY FACTOR UBIJ"/>
    <property type="match status" value="1"/>
</dbReference>
<evidence type="ECO:0000313" key="3">
    <source>
        <dbReference type="EMBL" id="HJH23651.1"/>
    </source>
</evidence>
<dbReference type="Proteomes" id="UP000783934">
    <property type="component" value="Unassembled WGS sequence"/>
</dbReference>
<reference evidence="3" key="3">
    <citation type="submission" date="2021-09" db="EMBL/GenBank/DDBJ databases">
        <authorList>
            <person name="Gilroy R."/>
        </authorList>
    </citation>
    <scope>NUCLEOTIDE SEQUENCE</scope>
    <source>
        <strain evidence="3">CHK175-13533</strain>
    </source>
</reference>
<organism evidence="3 5">
    <name type="scientific">Paenalcaligenes hominis</name>
    <dbReference type="NCBI Taxonomy" id="643674"/>
    <lineage>
        <taxon>Bacteria</taxon>
        <taxon>Pseudomonadati</taxon>
        <taxon>Pseudomonadota</taxon>
        <taxon>Betaproteobacteria</taxon>
        <taxon>Burkholderiales</taxon>
        <taxon>Alcaligenaceae</taxon>
        <taxon>Paenalcaligenes</taxon>
    </lineage>
</organism>
<comment type="pathway">
    <text evidence="1">Cofactor biosynthesis; ubiquinone biosynthesis.</text>
</comment>
<dbReference type="AlphaFoldDB" id="A0A9D2VFE2"/>
<accession>A0A9D2VFE2</accession>
<protein>
    <recommendedName>
        <fullName evidence="1">Ubiquinone biosynthesis accessory factor UbiJ</fullName>
    </recommendedName>
</protein>
<dbReference type="GO" id="GO:0005737">
    <property type="term" value="C:cytoplasm"/>
    <property type="evidence" value="ECO:0007669"/>
    <property type="project" value="UniProtKB-SubCell"/>
</dbReference>
<evidence type="ECO:0000313" key="6">
    <source>
        <dbReference type="Proteomes" id="UP000783934"/>
    </source>
</evidence>
<gene>
    <name evidence="1" type="primary">ubiJ</name>
    <name evidence="4" type="ORF">GGR41_001202</name>
    <name evidence="3" type="ORF">K8U84_03760</name>
</gene>
<dbReference type="InterPro" id="IPR038989">
    <property type="entry name" value="UbiJ"/>
</dbReference>
<dbReference type="HAMAP" id="MF_02215">
    <property type="entry name" value="UbiJ"/>
    <property type="match status" value="1"/>
</dbReference>
<evidence type="ECO:0000313" key="4">
    <source>
        <dbReference type="EMBL" id="NJB64973.1"/>
    </source>
</evidence>
<reference evidence="4 6" key="1">
    <citation type="submission" date="2020-03" db="EMBL/GenBank/DDBJ databases">
        <title>Genomic Encyclopedia of Type Strains, Phase IV (KMG-IV): sequencing the most valuable type-strain genomes for metagenomic binning, comparative biology and taxonomic classification.</title>
        <authorList>
            <person name="Goeker M."/>
        </authorList>
    </citation>
    <scope>NUCLEOTIDE SEQUENCE [LARGE SCALE GENOMIC DNA]</scope>
    <source>
        <strain evidence="4 6">DSM 26613</strain>
    </source>
</reference>
<name>A0A9D2VFE2_9BURK</name>
<dbReference type="Pfam" id="PF02036">
    <property type="entry name" value="SCP2"/>
    <property type="match status" value="1"/>
</dbReference>
<dbReference type="EMBL" id="DYTQ01000047">
    <property type="protein sequence ID" value="HJH23651.1"/>
    <property type="molecule type" value="Genomic_DNA"/>
</dbReference>
<keyword evidence="1" id="KW-0831">Ubiquinone biosynthesis</keyword>
<evidence type="ECO:0000256" key="1">
    <source>
        <dbReference type="HAMAP-Rule" id="MF_02215"/>
    </source>
</evidence>
<evidence type="ECO:0000313" key="5">
    <source>
        <dbReference type="Proteomes" id="UP000700248"/>
    </source>
</evidence>
<keyword evidence="6" id="KW-1185">Reference proteome</keyword>
<keyword evidence="4" id="KW-0830">Ubiquinone</keyword>
<dbReference type="PANTHER" id="PTHR38693">
    <property type="entry name" value="UBIQUINONE BIOSYNTHESIS PROTEIN UBIJ"/>
    <property type="match status" value="1"/>
</dbReference>
<comment type="function">
    <text evidence="1">Required for ubiquinone (coenzyme Q) biosynthesis. Binds hydrophobic ubiquinone biosynthetic intermediates via its SCP2 domain and is essential for the stability of the Ubi complex. May constitute a docking platform where Ubi enzymes assemble and access their SCP2-bound polyprenyl substrates.</text>
</comment>
<dbReference type="Proteomes" id="UP000700248">
    <property type="component" value="Unassembled WGS sequence"/>
</dbReference>